<keyword evidence="5" id="KW-1185">Reference proteome</keyword>
<dbReference type="NCBIfam" id="TIGR01011">
    <property type="entry name" value="rpsB_bact"/>
    <property type="match status" value="1"/>
</dbReference>
<dbReference type="Proteomes" id="UP001211065">
    <property type="component" value="Unassembled WGS sequence"/>
</dbReference>
<keyword evidence="2 4" id="KW-0689">Ribosomal protein</keyword>
<evidence type="ECO:0000313" key="4">
    <source>
        <dbReference type="EMBL" id="KAJ3203347.1"/>
    </source>
</evidence>
<dbReference type="GO" id="GO:0005763">
    <property type="term" value="C:mitochondrial small ribosomal subunit"/>
    <property type="evidence" value="ECO:0007669"/>
    <property type="project" value="TreeGrafter"/>
</dbReference>
<dbReference type="AlphaFoldDB" id="A0AAD5TW87"/>
<dbReference type="Pfam" id="PF00318">
    <property type="entry name" value="Ribosomal_S2"/>
    <property type="match status" value="1"/>
</dbReference>
<comment type="caution">
    <text evidence="4">The sequence shown here is derived from an EMBL/GenBank/DDBJ whole genome shotgun (WGS) entry which is preliminary data.</text>
</comment>
<dbReference type="PANTHER" id="PTHR12534">
    <property type="entry name" value="30S RIBOSOMAL PROTEIN S2 PROKARYOTIC AND ORGANELLAR"/>
    <property type="match status" value="1"/>
</dbReference>
<dbReference type="EMBL" id="JADGJW010001443">
    <property type="protein sequence ID" value="KAJ3203347.1"/>
    <property type="molecule type" value="Genomic_DNA"/>
</dbReference>
<accession>A0AAD5TW87</accession>
<dbReference type="InterPro" id="IPR001865">
    <property type="entry name" value="Ribosomal_uS2"/>
</dbReference>
<dbReference type="SUPFAM" id="SSF52313">
    <property type="entry name" value="Ribosomal protein S2"/>
    <property type="match status" value="1"/>
</dbReference>
<dbReference type="PROSITE" id="PS00962">
    <property type="entry name" value="RIBOSOMAL_S2_1"/>
    <property type="match status" value="1"/>
</dbReference>
<sequence>MRSYYSNNYSTTSNKNDTFNEQLSESIIPDIIHNQQFSPLNFEAPSENIRAAVTLKNLLATNLHLGHNKKIQNKFMSKFIFGQRNNIQIINLDQTLVYLRKAINVTREVSFAGGNILFVGTRPAIHNITVQAAVNSNSFYTLDWIPGTITNKERVLRKSVGYDPDKIAQIQSLQISEGEELPTTQPYVHQPDLLILLDYQNTKWAAREANLNGIPIIAVCDTDLDPTLIQYPIPANDDSVKGIEYLSGVLSWAAREGYFIM</sequence>
<evidence type="ECO:0000256" key="2">
    <source>
        <dbReference type="ARBA" id="ARBA00022980"/>
    </source>
</evidence>
<name>A0AAD5TW87_9FUNG</name>
<dbReference type="PANTHER" id="PTHR12534:SF0">
    <property type="entry name" value="SMALL RIBOSOMAL SUBUNIT PROTEIN US2M"/>
    <property type="match status" value="1"/>
</dbReference>
<dbReference type="PRINTS" id="PR00395">
    <property type="entry name" value="RIBOSOMALS2"/>
</dbReference>
<evidence type="ECO:0000256" key="1">
    <source>
        <dbReference type="ARBA" id="ARBA00006242"/>
    </source>
</evidence>
<evidence type="ECO:0000256" key="3">
    <source>
        <dbReference type="ARBA" id="ARBA00023274"/>
    </source>
</evidence>
<dbReference type="HAMAP" id="MF_00291_B">
    <property type="entry name" value="Ribosomal_uS2_B"/>
    <property type="match status" value="1"/>
</dbReference>
<keyword evidence="3" id="KW-0687">Ribonucleoprotein</keyword>
<dbReference type="Gene3D" id="3.40.50.10490">
    <property type="entry name" value="Glucose-6-phosphate isomerase like protein, domain 1"/>
    <property type="match status" value="1"/>
</dbReference>
<proteinExistence type="inferred from homology"/>
<gene>
    <name evidence="4" type="primary">MRPS2</name>
    <name evidence="4" type="ORF">HK099_001541</name>
</gene>
<reference evidence="4" key="1">
    <citation type="submission" date="2020-05" db="EMBL/GenBank/DDBJ databases">
        <title>Phylogenomic resolution of chytrid fungi.</title>
        <authorList>
            <person name="Stajich J.E."/>
            <person name="Amses K."/>
            <person name="Simmons R."/>
            <person name="Seto K."/>
            <person name="Myers J."/>
            <person name="Bonds A."/>
            <person name="Quandt C.A."/>
            <person name="Barry K."/>
            <person name="Liu P."/>
            <person name="Grigoriev I."/>
            <person name="Longcore J.E."/>
            <person name="James T.Y."/>
        </authorList>
    </citation>
    <scope>NUCLEOTIDE SEQUENCE</scope>
    <source>
        <strain evidence="4">JEL0476</strain>
    </source>
</reference>
<dbReference type="InterPro" id="IPR005706">
    <property type="entry name" value="Ribosomal_uS2_bac/mit/plastid"/>
</dbReference>
<dbReference type="GO" id="GO:0006412">
    <property type="term" value="P:translation"/>
    <property type="evidence" value="ECO:0007669"/>
    <property type="project" value="InterPro"/>
</dbReference>
<comment type="similarity">
    <text evidence="1">Belongs to the universal ribosomal protein uS2 family.</text>
</comment>
<dbReference type="InterPro" id="IPR023591">
    <property type="entry name" value="Ribosomal_uS2_flav_dom_sf"/>
</dbReference>
<evidence type="ECO:0000313" key="5">
    <source>
        <dbReference type="Proteomes" id="UP001211065"/>
    </source>
</evidence>
<organism evidence="4 5">
    <name type="scientific">Clydaea vesicula</name>
    <dbReference type="NCBI Taxonomy" id="447962"/>
    <lineage>
        <taxon>Eukaryota</taxon>
        <taxon>Fungi</taxon>
        <taxon>Fungi incertae sedis</taxon>
        <taxon>Chytridiomycota</taxon>
        <taxon>Chytridiomycota incertae sedis</taxon>
        <taxon>Chytridiomycetes</taxon>
        <taxon>Lobulomycetales</taxon>
        <taxon>Lobulomycetaceae</taxon>
        <taxon>Clydaea</taxon>
    </lineage>
</organism>
<dbReference type="CDD" id="cd01425">
    <property type="entry name" value="RPS2"/>
    <property type="match status" value="1"/>
</dbReference>
<dbReference type="InterPro" id="IPR018130">
    <property type="entry name" value="Ribosomal_uS2_CS"/>
</dbReference>
<protein>
    <submittedName>
        <fullName evidence="4">28S ribosomal protein S2, mitochondrial</fullName>
    </submittedName>
</protein>
<dbReference type="GO" id="GO:0003735">
    <property type="term" value="F:structural constituent of ribosome"/>
    <property type="evidence" value="ECO:0007669"/>
    <property type="project" value="InterPro"/>
</dbReference>